<sequence length="843" mass="92876">METPFTMMDTDINKGKVEPIVVDQEPSEKPPRPSIIELKNGKVIFKQKSISLEKLSETMQEIVKFREMLEERRLSQAGPLDAIPEEHKPLIVKLVHESDKAIGPLCRHLLHLLLPSPDEDSQTFISSSPSIIPTIALESAIKSVATRTNYGLDSPSEGTKLPAALCVWRWEVKEEFRDYLPKGAKEKAEVRLNERIQAKKDLLAAFHALPKHEQDSIINPKGSSKPSQKEKEKTHKYTQSTADAAQPDAKDASPKKEKKVDGEDNDENGSREEGSSDKKSTPRPKKAVDSEQAAKEKERLEKKAAKAEKEKKQKEAQDKSRSLMANFFGKPKGAATNAASSSSRPSPSVKVLGDGKGKGSPASPGPPEHPISDFDRTFRPFALKKGAELAPINWFVEDARKRREGKGKKKMVPGEVIVIDSDDPVEVKTEEGDVDMKEPDETRDIGQMSTHERLSSILASLPPSTNPSLRFRPLRPHLRTHSTHSIPELLTRLTEAEVTGNVPLVRHLLSILSSRTLIPYKALCFHENTRPGYFGTFTKTSKEVGGRRPFGKDVGVIDYGYDSGEEWVEEGEGEADDVAEGSDEEEGAGAGADEVDSDVDSWLVDDDEIEEVGTPIEDRAESPGFLPPALSLLVEKEREMEMEKRKKRKAAAERGDGSQGKKRKVVVPLVPFIKGPCWDTTIGKCEYEPFEGYKIQVFNDTPYPINPFTFVSSCPITTKPSTSTDAQFLVPPLPAHVQQSASVALASTATENTSSAPKRPPPPPKTAFPDAHLPTLLSNIRKLSTSNLTVLVESIRTALQEQGVKVKKNAIEAKVKEVGEKCKVKKVWVVRGEGQLGVQVSQP</sequence>
<gene>
    <name evidence="7" type="ORF">JAAARDRAFT_68081</name>
</gene>
<feature type="compositionally biased region" description="Basic and acidic residues" evidence="5">
    <location>
        <begin position="248"/>
        <end position="321"/>
    </location>
</feature>
<name>A0A067PXB3_9AGAM</name>
<dbReference type="GO" id="GO:0006281">
    <property type="term" value="P:DNA repair"/>
    <property type="evidence" value="ECO:0007669"/>
    <property type="project" value="UniProtKB-KW"/>
</dbReference>
<evidence type="ECO:0000256" key="2">
    <source>
        <dbReference type="ARBA" id="ARBA00022763"/>
    </source>
</evidence>
<feature type="region of interest" description="Disordered" evidence="5">
    <location>
        <begin position="211"/>
        <end position="375"/>
    </location>
</feature>
<dbReference type="PANTHER" id="PTHR15272:SF0">
    <property type="entry name" value="CHROMATIN ASSEMBLY FACTOR 1 SUBUNIT A"/>
    <property type="match status" value="1"/>
</dbReference>
<evidence type="ECO:0000313" key="8">
    <source>
        <dbReference type="Proteomes" id="UP000027265"/>
    </source>
</evidence>
<feature type="domain" description="Chromatin assembly factor 1 subunit A dimerization" evidence="6">
    <location>
        <begin position="521"/>
        <end position="588"/>
    </location>
</feature>
<dbReference type="STRING" id="933084.A0A067PXB3"/>
<dbReference type="GO" id="GO:0005634">
    <property type="term" value="C:nucleus"/>
    <property type="evidence" value="ECO:0007669"/>
    <property type="project" value="UniProtKB-SubCell"/>
</dbReference>
<accession>A0A067PXB3</accession>
<feature type="region of interest" description="Disordered" evidence="5">
    <location>
        <begin position="568"/>
        <end position="596"/>
    </location>
</feature>
<proteinExistence type="predicted"/>
<protein>
    <recommendedName>
        <fullName evidence="6">Chromatin assembly factor 1 subunit A dimerization domain-containing protein</fullName>
    </recommendedName>
</protein>
<comment type="subcellular location">
    <subcellularLocation>
        <location evidence="1">Nucleus</location>
    </subcellularLocation>
</comment>
<evidence type="ECO:0000256" key="1">
    <source>
        <dbReference type="ARBA" id="ARBA00004123"/>
    </source>
</evidence>
<dbReference type="Pfam" id="PF12253">
    <property type="entry name" value="CAF1A_dimeriz"/>
    <property type="match status" value="1"/>
</dbReference>
<feature type="region of interest" description="Disordered" evidence="5">
    <location>
        <begin position="741"/>
        <end position="770"/>
    </location>
</feature>
<keyword evidence="4" id="KW-0539">Nucleus</keyword>
<dbReference type="GO" id="GO:0006334">
    <property type="term" value="P:nucleosome assembly"/>
    <property type="evidence" value="ECO:0007669"/>
    <property type="project" value="TreeGrafter"/>
</dbReference>
<evidence type="ECO:0000256" key="5">
    <source>
        <dbReference type="SAM" id="MobiDB-lite"/>
    </source>
</evidence>
<keyword evidence="2" id="KW-0227">DNA damage</keyword>
<dbReference type="Proteomes" id="UP000027265">
    <property type="component" value="Unassembled WGS sequence"/>
</dbReference>
<evidence type="ECO:0000259" key="6">
    <source>
        <dbReference type="Pfam" id="PF12253"/>
    </source>
</evidence>
<reference evidence="8" key="1">
    <citation type="journal article" date="2014" name="Proc. Natl. Acad. Sci. U.S.A.">
        <title>Extensive sampling of basidiomycete genomes demonstrates inadequacy of the white-rot/brown-rot paradigm for wood decay fungi.</title>
        <authorList>
            <person name="Riley R."/>
            <person name="Salamov A.A."/>
            <person name="Brown D.W."/>
            <person name="Nagy L.G."/>
            <person name="Floudas D."/>
            <person name="Held B.W."/>
            <person name="Levasseur A."/>
            <person name="Lombard V."/>
            <person name="Morin E."/>
            <person name="Otillar R."/>
            <person name="Lindquist E.A."/>
            <person name="Sun H."/>
            <person name="LaButti K.M."/>
            <person name="Schmutz J."/>
            <person name="Jabbour D."/>
            <person name="Luo H."/>
            <person name="Baker S.E."/>
            <person name="Pisabarro A.G."/>
            <person name="Walton J.D."/>
            <person name="Blanchette R.A."/>
            <person name="Henrissat B."/>
            <person name="Martin F."/>
            <person name="Cullen D."/>
            <person name="Hibbett D.S."/>
            <person name="Grigoriev I.V."/>
        </authorList>
    </citation>
    <scope>NUCLEOTIDE SEQUENCE [LARGE SCALE GENOMIC DNA]</scope>
    <source>
        <strain evidence="8">MUCL 33604</strain>
    </source>
</reference>
<feature type="compositionally biased region" description="Polar residues" evidence="5">
    <location>
        <begin position="741"/>
        <end position="752"/>
    </location>
</feature>
<dbReference type="EMBL" id="KL197715">
    <property type="protein sequence ID" value="KDQ59438.1"/>
    <property type="molecule type" value="Genomic_DNA"/>
</dbReference>
<keyword evidence="3" id="KW-0234">DNA repair</keyword>
<evidence type="ECO:0000256" key="4">
    <source>
        <dbReference type="ARBA" id="ARBA00023242"/>
    </source>
</evidence>
<dbReference type="InParanoid" id="A0A067PXB3"/>
<organism evidence="7 8">
    <name type="scientific">Jaapia argillacea MUCL 33604</name>
    <dbReference type="NCBI Taxonomy" id="933084"/>
    <lineage>
        <taxon>Eukaryota</taxon>
        <taxon>Fungi</taxon>
        <taxon>Dikarya</taxon>
        <taxon>Basidiomycota</taxon>
        <taxon>Agaricomycotina</taxon>
        <taxon>Agaricomycetes</taxon>
        <taxon>Agaricomycetidae</taxon>
        <taxon>Jaapiales</taxon>
        <taxon>Jaapiaceae</taxon>
        <taxon>Jaapia</taxon>
    </lineage>
</organism>
<dbReference type="InterPro" id="IPR022043">
    <property type="entry name" value="CAF1A_DD"/>
</dbReference>
<dbReference type="GO" id="GO:0033186">
    <property type="term" value="C:CAF-1 complex"/>
    <property type="evidence" value="ECO:0007669"/>
    <property type="project" value="TreeGrafter"/>
</dbReference>
<dbReference type="HOGENOM" id="CLU_012467_0_0_1"/>
<evidence type="ECO:0000256" key="3">
    <source>
        <dbReference type="ARBA" id="ARBA00023204"/>
    </source>
</evidence>
<keyword evidence="8" id="KW-1185">Reference proteome</keyword>
<dbReference type="AlphaFoldDB" id="A0A067PXB3"/>
<evidence type="ECO:0000313" key="7">
    <source>
        <dbReference type="EMBL" id="KDQ59438.1"/>
    </source>
</evidence>
<dbReference type="PANTHER" id="PTHR15272">
    <property type="entry name" value="CHROMATIN ASSEMBLY FACTOR 1 SUBUNIT A CAF-1 SUBUNIT A"/>
    <property type="match status" value="1"/>
</dbReference>
<dbReference type="OrthoDB" id="440676at2759"/>